<dbReference type="PROSITE" id="PS50987">
    <property type="entry name" value="HTH_ARSR_2"/>
    <property type="match status" value="1"/>
</dbReference>
<dbReference type="Proteomes" id="UP001550535">
    <property type="component" value="Unassembled WGS sequence"/>
</dbReference>
<dbReference type="PANTHER" id="PTHR43132">
    <property type="entry name" value="ARSENICAL RESISTANCE OPERON REPRESSOR ARSR-RELATED"/>
    <property type="match status" value="1"/>
</dbReference>
<dbReference type="NCBIfam" id="NF033788">
    <property type="entry name" value="HTH_metalloreg"/>
    <property type="match status" value="1"/>
</dbReference>
<evidence type="ECO:0000256" key="1">
    <source>
        <dbReference type="ARBA" id="ARBA00023015"/>
    </source>
</evidence>
<comment type="caution">
    <text evidence="5">The sequence shown here is derived from an EMBL/GenBank/DDBJ whole genome shotgun (WGS) entry which is preliminary data.</text>
</comment>
<dbReference type="SMART" id="SM00418">
    <property type="entry name" value="HTH_ARSR"/>
    <property type="match status" value="1"/>
</dbReference>
<keyword evidence="3" id="KW-0804">Transcription</keyword>
<evidence type="ECO:0000256" key="3">
    <source>
        <dbReference type="ARBA" id="ARBA00023163"/>
    </source>
</evidence>
<keyword evidence="6" id="KW-1185">Reference proteome</keyword>
<reference evidence="5 6" key="1">
    <citation type="submission" date="2024-06" db="EMBL/GenBank/DDBJ databases">
        <title>The Natural Products Discovery Center: Release of the First 8490 Sequenced Strains for Exploring Actinobacteria Biosynthetic Diversity.</title>
        <authorList>
            <person name="Kalkreuter E."/>
            <person name="Kautsar S.A."/>
            <person name="Yang D."/>
            <person name="Bader C.D."/>
            <person name="Teijaro C.N."/>
            <person name="Fluegel L."/>
            <person name="Davis C.M."/>
            <person name="Simpson J.R."/>
            <person name="Lauterbach L."/>
            <person name="Steele A.D."/>
            <person name="Gui C."/>
            <person name="Meng S."/>
            <person name="Li G."/>
            <person name="Viehrig K."/>
            <person name="Ye F."/>
            <person name="Su P."/>
            <person name="Kiefer A.F."/>
            <person name="Nichols A."/>
            <person name="Cepeda A.J."/>
            <person name="Yan W."/>
            <person name="Fan B."/>
            <person name="Jiang Y."/>
            <person name="Adhikari A."/>
            <person name="Zheng C.-J."/>
            <person name="Schuster L."/>
            <person name="Cowan T.M."/>
            <person name="Smanski M.J."/>
            <person name="Chevrette M.G."/>
            <person name="De Carvalho L.P.S."/>
            <person name="Shen B."/>
        </authorList>
    </citation>
    <scope>NUCLEOTIDE SEQUENCE [LARGE SCALE GENOMIC DNA]</scope>
    <source>
        <strain evidence="5 6">NPDC019434</strain>
    </source>
</reference>
<feature type="domain" description="HTH arsR-type" evidence="4">
    <location>
        <begin position="12"/>
        <end position="106"/>
    </location>
</feature>
<organism evidence="5 6">
    <name type="scientific">Nocardia niwae</name>
    <dbReference type="NCBI Taxonomy" id="626084"/>
    <lineage>
        <taxon>Bacteria</taxon>
        <taxon>Bacillati</taxon>
        <taxon>Actinomycetota</taxon>
        <taxon>Actinomycetes</taxon>
        <taxon>Mycobacteriales</taxon>
        <taxon>Nocardiaceae</taxon>
        <taxon>Nocardia</taxon>
    </lineage>
</organism>
<dbReference type="InterPro" id="IPR051011">
    <property type="entry name" value="Metal_resp_trans_reg"/>
</dbReference>
<proteinExistence type="predicted"/>
<dbReference type="Gene3D" id="1.10.10.10">
    <property type="entry name" value="Winged helix-like DNA-binding domain superfamily/Winged helix DNA-binding domain"/>
    <property type="match status" value="1"/>
</dbReference>
<dbReference type="Pfam" id="PF01022">
    <property type="entry name" value="HTH_5"/>
    <property type="match status" value="1"/>
</dbReference>
<sequence>MNADNQEVRPPLAEDQVGLVVEAFRMLADPTRVQVLWALVDHELSVNDLAGQVRKPASSVSQHLAKLRMARLVNTRRAGTTIFYRLENEHVRQLVVDAVYNAEHAGPGVPAHHRGAAAVREFSGRGEASAS</sequence>
<gene>
    <name evidence="5" type="ORF">ABZ507_28290</name>
</gene>
<protein>
    <submittedName>
        <fullName evidence="5">Metalloregulator ArsR/SmtB family transcription factor</fullName>
    </submittedName>
</protein>
<dbReference type="CDD" id="cd00090">
    <property type="entry name" value="HTH_ARSR"/>
    <property type="match status" value="1"/>
</dbReference>
<dbReference type="InterPro" id="IPR001845">
    <property type="entry name" value="HTH_ArsR_DNA-bd_dom"/>
</dbReference>
<dbReference type="SUPFAM" id="SSF46785">
    <property type="entry name" value="Winged helix' DNA-binding domain"/>
    <property type="match status" value="1"/>
</dbReference>
<dbReference type="InterPro" id="IPR036388">
    <property type="entry name" value="WH-like_DNA-bd_sf"/>
</dbReference>
<dbReference type="EMBL" id="JBEYBR010000096">
    <property type="protein sequence ID" value="MEU2125721.1"/>
    <property type="molecule type" value="Genomic_DNA"/>
</dbReference>
<dbReference type="InterPro" id="IPR036390">
    <property type="entry name" value="WH_DNA-bd_sf"/>
</dbReference>
<accession>A0ABV2XII4</accession>
<dbReference type="PRINTS" id="PR00778">
    <property type="entry name" value="HTHARSR"/>
</dbReference>
<name>A0ABV2XII4_9NOCA</name>
<evidence type="ECO:0000256" key="2">
    <source>
        <dbReference type="ARBA" id="ARBA00023125"/>
    </source>
</evidence>
<keyword evidence="2" id="KW-0238">DNA-binding</keyword>
<dbReference type="RefSeq" id="WP_063025289.1">
    <property type="nucleotide sequence ID" value="NZ_JBEYBM010000033.1"/>
</dbReference>
<evidence type="ECO:0000313" key="6">
    <source>
        <dbReference type="Proteomes" id="UP001550535"/>
    </source>
</evidence>
<evidence type="ECO:0000313" key="5">
    <source>
        <dbReference type="EMBL" id="MEU2125721.1"/>
    </source>
</evidence>
<dbReference type="PANTHER" id="PTHR43132:SF8">
    <property type="entry name" value="HTH-TYPE TRANSCRIPTIONAL REGULATOR KMTR"/>
    <property type="match status" value="1"/>
</dbReference>
<keyword evidence="1" id="KW-0805">Transcription regulation</keyword>
<dbReference type="InterPro" id="IPR011991">
    <property type="entry name" value="ArsR-like_HTH"/>
</dbReference>
<evidence type="ECO:0000259" key="4">
    <source>
        <dbReference type="PROSITE" id="PS50987"/>
    </source>
</evidence>